<dbReference type="Gene3D" id="3.30.70.1430">
    <property type="entry name" value="Multidrug efflux transporter AcrB pore domain"/>
    <property type="match status" value="2"/>
</dbReference>
<dbReference type="SUPFAM" id="SSF82866">
    <property type="entry name" value="Multidrug efflux transporter AcrB transmembrane domain"/>
    <property type="match status" value="2"/>
</dbReference>
<dbReference type="SUPFAM" id="SSF82714">
    <property type="entry name" value="Multidrug efflux transporter AcrB TolC docking domain, DN and DC subdomains"/>
    <property type="match status" value="2"/>
</dbReference>
<feature type="transmembrane region" description="Helical" evidence="1">
    <location>
        <begin position="383"/>
        <end position="407"/>
    </location>
</feature>
<evidence type="ECO:0000313" key="3">
    <source>
        <dbReference type="Proteomes" id="UP000190229"/>
    </source>
</evidence>
<sequence>MNLTRIAIRRPIAALMLMLAVVLLGIVAYTKLPVRRLPSVNFPHITVVLSDPGASPGTMRAQLVDPVENALTQVNGIVSMNATARAGNARIALRFPGGTNVNQVAVQVANVVNQAAATLPVGSQPPLILKADPNALPVMDVVLYGAQRQAALYQEASQTVAPALTAVPGVATVNMIGGRPLQVNITLSSAKLEQYGLTVSQVKAAIATQNSAAPAGVIQQGMQANPVQVTGQVGSLTALGQIAIPSQSGLVSLSQLGTITQGNPPVTTLSHLNGKNAIGFVISVQSNANTLTTAALVRAAIHQIASQLPVGEHLIVTGDITSYTRQAMSATQRDLFLAILAAGLMILVWLHRLRMTLVILLTIPVTLCATFLAMDAAGFSIDMISLMALSLLIGILVDDAIVVLENIERHHKGGLSAAAAAYRGRREIGGAALAITLTDVVVYAPVAFMQGNIGQLFREFGLTIVFATVFSLFVSFTLTPLLAAHFVWRGRVFARTAVFSAWWDAKFLIVRARYERILRYALRHSLLVFCVMIGTLTFDIALLQSGMVATTYTPKQNASVFFVSAQMPTGSSIGTTDEAVNALAARIKQLAGVSAVFSTTGFGNGSVTAENIGRLTVDLQSASPPSVFSVLPKVQAIAATIPGLKIQTSLPNALISGGGGSGGALSIVLRGSSMSVLQALSQRVTAALTQIPGVINPVSTAQNSQPMLTLTVNSQAVSSFGLSSSQVGQAIRTALQGVTASSYRPSENALSEPIVLQVGKAGQSMTVQQLQQVPVAIENGVPILLGQIATISATAVPATEREYNRALSVQISANTGGQPLGLIASEARSVLQKIAMPAGYTAQFNGAIQQKARAFGPLSGALKLSVVLVYMLLAALYESLIDPLAVLVTLPLALTGSLFGLWVTGIPFSLYAFIATIMLTGLVSKNAILLIDATKRILRDANVSTVDALVQAGSRRLRPILMTTATMTLAMAPLLLPIGSGASTRMPMAIVLVGGMLGGTLLTLVVLPVVYLWLLAGKRVVCERVTKWKARIRVIVHAQ</sequence>
<dbReference type="SUPFAM" id="SSF82693">
    <property type="entry name" value="Multidrug efflux transporter AcrB pore domain, PN1, PN2, PC1 and PC2 subdomains"/>
    <property type="match status" value="3"/>
</dbReference>
<keyword evidence="3" id="KW-1185">Reference proteome</keyword>
<feature type="transmembrane region" description="Helical" evidence="1">
    <location>
        <begin position="357"/>
        <end position="377"/>
    </location>
</feature>
<feature type="transmembrane region" description="Helical" evidence="1">
    <location>
        <begin position="460"/>
        <end position="488"/>
    </location>
</feature>
<protein>
    <recommendedName>
        <fullName evidence="4">Acriflavine resistance protein B</fullName>
    </recommendedName>
</protein>
<accession>A0A1V4EWH6</accession>
<feature type="transmembrane region" description="Helical" evidence="1">
    <location>
        <begin position="910"/>
        <end position="931"/>
    </location>
</feature>
<keyword evidence="1" id="KW-1133">Transmembrane helix</keyword>
<feature type="transmembrane region" description="Helical" evidence="1">
    <location>
        <begin position="960"/>
        <end position="978"/>
    </location>
</feature>
<evidence type="ECO:0008006" key="4">
    <source>
        <dbReference type="Google" id="ProtNLM"/>
    </source>
</evidence>
<gene>
    <name evidence="2" type="ORF">B2M26_02880</name>
</gene>
<dbReference type="Proteomes" id="UP000190229">
    <property type="component" value="Unassembled WGS sequence"/>
</dbReference>
<dbReference type="Gene3D" id="3.30.70.1320">
    <property type="entry name" value="Multidrug efflux transporter AcrB pore domain like"/>
    <property type="match status" value="1"/>
</dbReference>
<feature type="transmembrane region" description="Helical" evidence="1">
    <location>
        <begin position="12"/>
        <end position="30"/>
    </location>
</feature>
<dbReference type="Pfam" id="PF00873">
    <property type="entry name" value="ACR_tran"/>
    <property type="match status" value="1"/>
</dbReference>
<dbReference type="RefSeq" id="WP_079289869.1">
    <property type="nucleotide sequence ID" value="NZ_MWPS01000005.1"/>
</dbReference>
<keyword evidence="1" id="KW-0812">Transmembrane</keyword>
<feature type="transmembrane region" description="Helical" evidence="1">
    <location>
        <begin position="884"/>
        <end position="904"/>
    </location>
</feature>
<dbReference type="AlphaFoldDB" id="A0A1V4EWH6"/>
<reference evidence="2 3" key="1">
    <citation type="submission" date="2017-02" db="EMBL/GenBank/DDBJ databases">
        <title>Draft genome of Acidibacillus ferrooxidans Huett2.</title>
        <authorList>
            <person name="Schopf S."/>
        </authorList>
    </citation>
    <scope>NUCLEOTIDE SEQUENCE [LARGE SCALE GENOMIC DNA]</scope>
    <source>
        <strain evidence="2 3">Huett2</strain>
    </source>
</reference>
<feature type="transmembrane region" description="Helical" evidence="1">
    <location>
        <begin position="854"/>
        <end position="877"/>
    </location>
</feature>
<dbReference type="Gene3D" id="3.30.70.1440">
    <property type="entry name" value="Multidrug efflux transporter AcrB pore domain"/>
    <property type="match status" value="1"/>
</dbReference>
<dbReference type="InterPro" id="IPR027463">
    <property type="entry name" value="AcrB_DN_DC_subdom"/>
</dbReference>
<feature type="transmembrane region" description="Helical" evidence="1">
    <location>
        <begin position="526"/>
        <end position="547"/>
    </location>
</feature>
<comment type="caution">
    <text evidence="2">The sequence shown here is derived from an EMBL/GenBank/DDBJ whole genome shotgun (WGS) entry which is preliminary data.</text>
</comment>
<evidence type="ECO:0000256" key="1">
    <source>
        <dbReference type="SAM" id="Phobius"/>
    </source>
</evidence>
<dbReference type="PANTHER" id="PTHR32063">
    <property type="match status" value="1"/>
</dbReference>
<proteinExistence type="predicted"/>
<keyword evidence="1" id="KW-0472">Membrane</keyword>
<feature type="transmembrane region" description="Helical" evidence="1">
    <location>
        <begin position="428"/>
        <end position="448"/>
    </location>
</feature>
<organism evidence="2 3">
    <name type="scientific">Ferroacidibacillus organovorans</name>
    <dbReference type="NCBI Taxonomy" id="1765683"/>
    <lineage>
        <taxon>Bacteria</taxon>
        <taxon>Bacillati</taxon>
        <taxon>Bacillota</taxon>
        <taxon>Bacilli</taxon>
        <taxon>Bacillales</taxon>
        <taxon>Alicyclobacillaceae</taxon>
        <taxon>Ferroacidibacillus</taxon>
    </lineage>
</organism>
<dbReference type="EMBL" id="MWPS01000005">
    <property type="protein sequence ID" value="OPG17287.1"/>
    <property type="molecule type" value="Genomic_DNA"/>
</dbReference>
<dbReference type="PRINTS" id="PR00702">
    <property type="entry name" value="ACRIFLAVINRP"/>
</dbReference>
<dbReference type="PANTHER" id="PTHR32063:SF0">
    <property type="entry name" value="SWARMING MOTILITY PROTEIN SWRC"/>
    <property type="match status" value="1"/>
</dbReference>
<dbReference type="Gene3D" id="3.30.2090.10">
    <property type="entry name" value="Multidrug efflux transporter AcrB TolC docking domain, DN and DC subdomains"/>
    <property type="match status" value="2"/>
</dbReference>
<dbReference type="GO" id="GO:0042910">
    <property type="term" value="F:xenobiotic transmembrane transporter activity"/>
    <property type="evidence" value="ECO:0007669"/>
    <property type="project" value="TreeGrafter"/>
</dbReference>
<feature type="transmembrane region" description="Helical" evidence="1">
    <location>
        <begin position="335"/>
        <end position="350"/>
    </location>
</feature>
<evidence type="ECO:0000313" key="2">
    <source>
        <dbReference type="EMBL" id="OPG17287.1"/>
    </source>
</evidence>
<dbReference type="InterPro" id="IPR001036">
    <property type="entry name" value="Acrflvin-R"/>
</dbReference>
<name>A0A1V4EWH6_9BACL</name>
<dbReference type="GO" id="GO:0005886">
    <property type="term" value="C:plasma membrane"/>
    <property type="evidence" value="ECO:0007669"/>
    <property type="project" value="TreeGrafter"/>
</dbReference>
<dbReference type="Gene3D" id="1.20.1640.10">
    <property type="entry name" value="Multidrug efflux transporter AcrB transmembrane domain"/>
    <property type="match status" value="2"/>
</dbReference>
<feature type="transmembrane region" description="Helical" evidence="1">
    <location>
        <begin position="990"/>
        <end position="1014"/>
    </location>
</feature>